<evidence type="ECO:0000259" key="7">
    <source>
        <dbReference type="Pfam" id="PF20466"/>
    </source>
</evidence>
<dbReference type="PANTHER" id="PTHR33841">
    <property type="entry name" value="DNA METHYLTRANSFERASE YEEA-RELATED"/>
    <property type="match status" value="1"/>
</dbReference>
<proteinExistence type="predicted"/>
<dbReference type="RefSeq" id="WP_169036378.1">
    <property type="nucleotide sequence ID" value="NZ_LANA01000002.1"/>
</dbReference>
<dbReference type="Pfam" id="PF20464">
    <property type="entry name" value="MmeI_N"/>
    <property type="match status" value="1"/>
</dbReference>
<comment type="catalytic activity">
    <reaction evidence="4">
        <text>a 2'-deoxyadenosine in DNA + S-adenosyl-L-methionine = an N(6)-methyl-2'-deoxyadenosine in DNA + S-adenosyl-L-homocysteine + H(+)</text>
        <dbReference type="Rhea" id="RHEA:15197"/>
        <dbReference type="Rhea" id="RHEA-COMP:12418"/>
        <dbReference type="Rhea" id="RHEA-COMP:12419"/>
        <dbReference type="ChEBI" id="CHEBI:15378"/>
        <dbReference type="ChEBI" id="CHEBI:57856"/>
        <dbReference type="ChEBI" id="CHEBI:59789"/>
        <dbReference type="ChEBI" id="CHEBI:90615"/>
        <dbReference type="ChEBI" id="CHEBI:90616"/>
        <dbReference type="EC" id="2.1.1.72"/>
    </reaction>
</comment>
<dbReference type="InterPro" id="IPR046818">
    <property type="entry name" value="MmeI_C"/>
</dbReference>
<dbReference type="GO" id="GO:0032259">
    <property type="term" value="P:methylation"/>
    <property type="evidence" value="ECO:0007669"/>
    <property type="project" value="UniProtKB-KW"/>
</dbReference>
<evidence type="ECO:0000259" key="5">
    <source>
        <dbReference type="Pfam" id="PF20464"/>
    </source>
</evidence>
<dbReference type="Pfam" id="PF20466">
    <property type="entry name" value="MmeI_TRD"/>
    <property type="match status" value="1"/>
</dbReference>
<dbReference type="EMBL" id="LANA01000002">
    <property type="protein sequence ID" value="NMN67878.1"/>
    <property type="molecule type" value="Genomic_DNA"/>
</dbReference>
<dbReference type="PANTHER" id="PTHR33841:SF1">
    <property type="entry name" value="DNA METHYLTRANSFERASE A"/>
    <property type="match status" value="1"/>
</dbReference>
<evidence type="ECO:0000256" key="4">
    <source>
        <dbReference type="ARBA" id="ARBA00047942"/>
    </source>
</evidence>
<gene>
    <name evidence="10" type="ORF">VP91_00010280</name>
</gene>
<keyword evidence="2 10" id="KW-0489">Methyltransferase</keyword>
<dbReference type="Gene3D" id="3.40.50.150">
    <property type="entry name" value="Vaccinia Virus protein VP39"/>
    <property type="match status" value="1"/>
</dbReference>
<evidence type="ECO:0000256" key="3">
    <source>
        <dbReference type="ARBA" id="ARBA00022679"/>
    </source>
</evidence>
<feature type="domain" description="MmeI-like helicase spacer" evidence="6">
    <location>
        <begin position="172"/>
        <end position="247"/>
    </location>
</feature>
<dbReference type="EC" id="2.1.1.72" evidence="1"/>
<dbReference type="InterPro" id="IPR046820">
    <property type="entry name" value="MmeI_TRD"/>
</dbReference>
<dbReference type="InterPro" id="IPR050953">
    <property type="entry name" value="N4_N6_ade-DNA_methylase"/>
</dbReference>
<accession>A0ABX1T4B2</accession>
<evidence type="ECO:0000313" key="10">
    <source>
        <dbReference type="EMBL" id="NMN67878.1"/>
    </source>
</evidence>
<dbReference type="Proteomes" id="UP001166004">
    <property type="component" value="Unassembled WGS sequence"/>
</dbReference>
<dbReference type="PRINTS" id="PR00507">
    <property type="entry name" value="N12N6MTFRASE"/>
</dbReference>
<feature type="domain" description="MmeI-like DNA-methyltransferase" evidence="9">
    <location>
        <begin position="322"/>
        <end position="584"/>
    </location>
</feature>
<keyword evidence="11" id="KW-1185">Reference proteome</keyword>
<dbReference type="GO" id="GO:0008168">
    <property type="term" value="F:methyltransferase activity"/>
    <property type="evidence" value="ECO:0007669"/>
    <property type="project" value="UniProtKB-KW"/>
</dbReference>
<dbReference type="Pfam" id="PF20465">
    <property type="entry name" value="MmeI_hel"/>
    <property type="match status" value="1"/>
</dbReference>
<evidence type="ECO:0000259" key="8">
    <source>
        <dbReference type="Pfam" id="PF20467"/>
    </source>
</evidence>
<keyword evidence="3" id="KW-0808">Transferase</keyword>
<name>A0ABX1T4B2_PELUQ</name>
<dbReference type="Pfam" id="PF20473">
    <property type="entry name" value="MmeI_Mtase"/>
    <property type="match status" value="1"/>
</dbReference>
<feature type="domain" description="MmeI-like C-terminal" evidence="8">
    <location>
        <begin position="809"/>
        <end position="885"/>
    </location>
</feature>
<evidence type="ECO:0000259" key="9">
    <source>
        <dbReference type="Pfam" id="PF20473"/>
    </source>
</evidence>
<dbReference type="SUPFAM" id="SSF53335">
    <property type="entry name" value="S-adenosyl-L-methionine-dependent methyltransferases"/>
    <property type="match status" value="1"/>
</dbReference>
<evidence type="ECO:0000313" key="11">
    <source>
        <dbReference type="Proteomes" id="UP001166004"/>
    </source>
</evidence>
<reference evidence="10 11" key="1">
    <citation type="submission" date="2019-07" db="EMBL/GenBank/DDBJ databases">
        <title>SAR11 Genome Evolution.</title>
        <authorList>
            <person name="Giovannoni S."/>
        </authorList>
    </citation>
    <scope>NUCLEOTIDE SEQUENCE [LARGE SCALE GENOMIC DNA]</scope>
    <source>
        <strain evidence="10 11">HTCC9565</strain>
    </source>
</reference>
<organism evidence="10 11">
    <name type="scientific">Pelagibacter ubique</name>
    <dbReference type="NCBI Taxonomy" id="198252"/>
    <lineage>
        <taxon>Bacteria</taxon>
        <taxon>Pseudomonadati</taxon>
        <taxon>Pseudomonadota</taxon>
        <taxon>Alphaproteobacteria</taxon>
        <taxon>Candidatus Pelagibacterales</taxon>
        <taxon>Candidatus Pelagibacteraceae</taxon>
        <taxon>Candidatus Pelagibacter</taxon>
    </lineage>
</organism>
<evidence type="ECO:0000256" key="1">
    <source>
        <dbReference type="ARBA" id="ARBA00011900"/>
    </source>
</evidence>
<dbReference type="InterPro" id="IPR046816">
    <property type="entry name" value="MmeI_Mtase"/>
</dbReference>
<evidence type="ECO:0000259" key="6">
    <source>
        <dbReference type="Pfam" id="PF20465"/>
    </source>
</evidence>
<evidence type="ECO:0000256" key="2">
    <source>
        <dbReference type="ARBA" id="ARBA00022603"/>
    </source>
</evidence>
<feature type="domain" description="MmeI-like N-terminal" evidence="5">
    <location>
        <begin position="1"/>
        <end position="159"/>
    </location>
</feature>
<feature type="domain" description="MmeI-like target recognition" evidence="7">
    <location>
        <begin position="603"/>
        <end position="805"/>
    </location>
</feature>
<comment type="caution">
    <text evidence="10">The sequence shown here is derived from an EMBL/GenBank/DDBJ whole genome shotgun (WGS) entry which is preliminary data.</text>
</comment>
<protein>
    <recommendedName>
        <fullName evidence="1">site-specific DNA-methyltransferase (adenine-specific)</fullName>
        <ecNumber evidence="1">2.1.1.72</ecNumber>
    </recommendedName>
</protein>
<sequence length="887" mass="103734">MSLSKIENNLKKLITNFDKENFIYDFLLAFDQPKSSINRLKKGDYNKSKKEDEIIWSKKIYFKKIRKEDDVHYVIDDLSKNKNAEKFKVRFLIVTDFNTFLAKDLKNHDTLDIDINKIYLNANFFMPLTGLEKAENISENLADVKAAYKMGKLFDILIKDNPKLNDNERSKHHLNLFFSKILFCFFSEDSEIFEERLFTKSIISYTQENGDDLDTFFQNLFEVLNLEKRSDIPVYLTKFPYVNGGLFEEKINIPKFSKESRKLLIEIGDLDWSLINPDILGSMMQAVVSQDKRDEFGIHYTSVENILKIIKPLFLDELYSNLEEAHDNKKKLNLILLKIYNTRIFDPACGSGNFLVISFKELCKIELEIFKKLQTIDSNQWLIMKSGISLNQFYGIEIDDYAHESAKLSLWIAQHQINLYFKDVLGETKATLPLTTSGNIYCENSNEIDWDKICPKDKKKITYLIGNPPYLGSTWQTKKQRFEIEKIFKGKKNYKNLDYISCWFIKGSKYIKDSNSKLAFVSTNSITQGEQVISLWPNILDLDIEIEFAYKSFHWKNNAKAKAGVTCVIICLSNKADNKKRIFEKSTFRFVKNINPYLIDLDNNTIVNRTHDPLFDKPKMIYGNKPTDNGNFILSYEEKEKILTKFPEAKQYVKKYIGAQEFIKGIERWCLWIEDKDLENIKKFDLINERIKKVKEFRLTSRSKSTNKAAERAHKFIGIQHPPSSALIIPCVSSGERNYIPVGFVDSSYVINNNAHALYNPEIFIFSFVSSKMHMSWVSVVSGRMRSDFNYSSSFCYNPFPIPKIDIQTKKNLEKIAFDIIDIREKFPDLTIAQLYNNKTMPNLLKSAHKNIDNVIDKCYRNDEFKSDDDRVKFLFEMYENNKRNLI</sequence>
<dbReference type="InterPro" id="IPR029063">
    <property type="entry name" value="SAM-dependent_MTases_sf"/>
</dbReference>
<dbReference type="InterPro" id="IPR046817">
    <property type="entry name" value="MmeI_N"/>
</dbReference>
<dbReference type="InterPro" id="IPR046819">
    <property type="entry name" value="MmeI_hel"/>
</dbReference>
<dbReference type="Pfam" id="PF20467">
    <property type="entry name" value="MmeI_C"/>
    <property type="match status" value="1"/>
</dbReference>